<proteinExistence type="predicted"/>
<gene>
    <name evidence="2" type="ORF">C7H08_11330</name>
</gene>
<keyword evidence="3" id="KW-1185">Reference proteome</keyword>
<name>A0A2T1KCX9_9GAMM</name>
<dbReference type="Proteomes" id="UP000238385">
    <property type="component" value="Unassembled WGS sequence"/>
</dbReference>
<comment type="caution">
    <text evidence="2">The sequence shown here is derived from an EMBL/GenBank/DDBJ whole genome shotgun (WGS) entry which is preliminary data.</text>
</comment>
<keyword evidence="1" id="KW-0175">Coiled coil</keyword>
<protein>
    <submittedName>
        <fullName evidence="2">Uncharacterized protein</fullName>
    </submittedName>
</protein>
<dbReference type="EMBL" id="PXNN01000013">
    <property type="protein sequence ID" value="PSF07981.1"/>
    <property type="molecule type" value="Genomic_DNA"/>
</dbReference>
<accession>A0A2T1KCX9</accession>
<evidence type="ECO:0000256" key="1">
    <source>
        <dbReference type="SAM" id="Coils"/>
    </source>
</evidence>
<evidence type="ECO:0000313" key="3">
    <source>
        <dbReference type="Proteomes" id="UP000238385"/>
    </source>
</evidence>
<dbReference type="AlphaFoldDB" id="A0A2T1KCX9"/>
<organism evidence="2 3">
    <name type="scientific">Marinobacter halophilus</name>
    <dbReference type="NCBI Taxonomy" id="1323740"/>
    <lineage>
        <taxon>Bacteria</taxon>
        <taxon>Pseudomonadati</taxon>
        <taxon>Pseudomonadota</taxon>
        <taxon>Gammaproteobacteria</taxon>
        <taxon>Pseudomonadales</taxon>
        <taxon>Marinobacteraceae</taxon>
        <taxon>Marinobacter</taxon>
    </lineage>
</organism>
<sequence length="148" mass="16456">MILSSQISLLQYNTRQVSAMDSNQLRVTQQNSVLPQPGLQAGATKLSLSWQATAAMTSLGVHGDNVNGNADGNGPVNAKIEAMQNALEKMNEIRKKQQEFIDASQGHIKKKSPMDDYFNIIDRLRLHLLNSQDEKKQAASRYLEFAKL</sequence>
<reference evidence="2 3" key="1">
    <citation type="submission" date="2018-03" db="EMBL/GenBank/DDBJ databases">
        <title>Marinobacter brunus sp. nov., a marine bacterium of Gamma-proteobacteria isolated from the surface seawater of the South China Sea.</title>
        <authorList>
            <person name="Cheng H."/>
            <person name="Wu Y.-H."/>
            <person name="Xamxidin M."/>
            <person name="Xu X.-W."/>
        </authorList>
    </citation>
    <scope>NUCLEOTIDE SEQUENCE [LARGE SCALE GENOMIC DNA]</scope>
    <source>
        <strain evidence="2 3">JCM 30472</strain>
    </source>
</reference>
<evidence type="ECO:0000313" key="2">
    <source>
        <dbReference type="EMBL" id="PSF07981.1"/>
    </source>
</evidence>
<feature type="coiled-coil region" evidence="1">
    <location>
        <begin position="76"/>
        <end position="103"/>
    </location>
</feature>